<comment type="caution">
    <text evidence="27">The sequence shown here is derived from an EMBL/GenBank/DDBJ whole genome shotgun (WGS) entry which is preliminary data.</text>
</comment>
<dbReference type="GO" id="GO:0042074">
    <property type="term" value="P:cell migration involved in gastrulation"/>
    <property type="evidence" value="ECO:0007669"/>
    <property type="project" value="UniProtKB-ARBA"/>
</dbReference>
<evidence type="ECO:0000256" key="11">
    <source>
        <dbReference type="ARBA" id="ARBA00022737"/>
    </source>
</evidence>
<keyword evidence="15" id="KW-0965">Cell junction</keyword>
<keyword evidence="16 24" id="KW-1133">Transmembrane helix</keyword>
<dbReference type="GO" id="GO:0001764">
    <property type="term" value="P:neuron migration"/>
    <property type="evidence" value="ECO:0007669"/>
    <property type="project" value="UniProtKB-ARBA"/>
</dbReference>
<keyword evidence="10 25" id="KW-0732">Signal</keyword>
<evidence type="ECO:0000256" key="19">
    <source>
        <dbReference type="ARBA" id="ARBA00023180"/>
    </source>
</evidence>
<proteinExistence type="predicted"/>
<keyword evidence="13 21" id="KW-0106">Calcium</keyword>
<dbReference type="CDD" id="cd11304">
    <property type="entry name" value="Cadherin_repeat"/>
    <property type="match status" value="3"/>
</dbReference>
<dbReference type="InterPro" id="IPR020894">
    <property type="entry name" value="Cadherin_CS"/>
</dbReference>
<dbReference type="Gene3D" id="2.60.40.60">
    <property type="entry name" value="Cadherins"/>
    <property type="match status" value="6"/>
</dbReference>
<evidence type="ECO:0000256" key="20">
    <source>
        <dbReference type="ARBA" id="ARBA00023893"/>
    </source>
</evidence>
<evidence type="ECO:0000256" key="18">
    <source>
        <dbReference type="ARBA" id="ARBA00023136"/>
    </source>
</evidence>
<dbReference type="GO" id="GO:0030010">
    <property type="term" value="P:establishment of cell polarity"/>
    <property type="evidence" value="ECO:0007669"/>
    <property type="project" value="UniProtKB-ARBA"/>
</dbReference>
<evidence type="ECO:0000256" key="25">
    <source>
        <dbReference type="SAM" id="SignalP"/>
    </source>
</evidence>
<dbReference type="GO" id="GO:0098742">
    <property type="term" value="P:cell-cell adhesion via plasma-membrane adhesion molecules"/>
    <property type="evidence" value="ECO:0007669"/>
    <property type="project" value="UniProtKB-ARBA"/>
</dbReference>
<protein>
    <recommendedName>
        <fullName evidence="20">Cadherin-1</fullName>
    </recommendedName>
</protein>
<dbReference type="SUPFAM" id="SSF49313">
    <property type="entry name" value="Cadherin-like"/>
    <property type="match status" value="6"/>
</dbReference>
<dbReference type="Gene3D" id="4.10.900.10">
    <property type="entry name" value="TCF3-CBD (Catenin binding domain)"/>
    <property type="match status" value="1"/>
</dbReference>
<dbReference type="FunFam" id="2.60.40.60:FF:000095">
    <property type="entry name" value="Cadherin 13"/>
    <property type="match status" value="1"/>
</dbReference>
<feature type="signal peptide" evidence="25">
    <location>
        <begin position="1"/>
        <end position="24"/>
    </location>
</feature>
<evidence type="ECO:0000313" key="28">
    <source>
        <dbReference type="Proteomes" id="UP001557470"/>
    </source>
</evidence>
<evidence type="ECO:0000256" key="6">
    <source>
        <dbReference type="ARBA" id="ARBA00022475"/>
    </source>
</evidence>
<dbReference type="InterPro" id="IPR039808">
    <property type="entry name" value="Cadherin"/>
</dbReference>
<sequence>MGLFWFVELGVLFLCFQAFNPGLCEESTCLPGFDSDMYSLKVERKHLVSGRRLGKVVFDDCTRRTSFVFHSDDSRFKVDSDGTLKLKRGVTLHDGYKEFRVSTHSRGMTFTVPVRVLHDAKHGHYHHAMTTQPQPRAAPSIPVLEFPKSSSGLKRRKRDWVIPPISFPENQRGKYPKEMVQIKSTIEKEVPIAYSITGPGADQPPVGLFTINKNTGYLYVTEPLDREKKDQYNLFAHAVAVGSGKAEEPMEIIVKVIDQNDNRPIFTKETFKGEVPESSRLGDVFMTVNATDLDEPGNANSDIRYTILRQDPPLPINNMFFINSVTGGISVQTAGLDREKIPKYTLDIQAADMEGEGLTGQCKAIITVADSNDNAPQFVPASYTVSVPENQVNAEVVIMSATDGDDPDTSAWATVYTIVEGDPEKLFTVSTGPTKLQGTIYTAKPLDFEKKSQYTLLVTVENEIPFVTIMATSTATVIVNVEDVNEAPIFNPVMKSVTKPEDLAVGSDLVLYTATDPDTARKQKITYKLLNDKAGWFSVNQTTGMIKVKTLMDRESSFVQNNKYTVHVLAIDNDESPATGTGTLSVQLEDVNDNAPTLEEREVRVCNRESSDQYLTVIDKDEVGNGAPYSVQLQGLSNSNWTARMNATRTGIILNLKTSLESGEYTVVLRVTDNQGLPQDNTIQAIVCDCSGNDVKCSEKAVAGVGLSGILGILGAILLLLLLALLLLMFMRRRSGVKKEPLLPEDDVRDNIYYYDEEGGGEDDQDYDLSVLHRGLDNRPDVFRNDIAPTMARPEYRPRPANPAEIGNFIEDNLKAADNDPTAPPYDSLLVFDYEGGGSEAGSLSSLNSSSSGDDYNYDLFQEWGPRFKKLADMYGGGED</sequence>
<evidence type="ECO:0000256" key="3">
    <source>
        <dbReference type="ARBA" id="ARBA00004496"/>
    </source>
</evidence>
<dbReference type="PANTHER" id="PTHR24027">
    <property type="entry name" value="CADHERIN-23"/>
    <property type="match status" value="1"/>
</dbReference>
<evidence type="ECO:0000256" key="7">
    <source>
        <dbReference type="ARBA" id="ARBA00022490"/>
    </source>
</evidence>
<evidence type="ECO:0000256" key="13">
    <source>
        <dbReference type="ARBA" id="ARBA00022837"/>
    </source>
</evidence>
<dbReference type="SMART" id="SM00112">
    <property type="entry name" value="CA"/>
    <property type="match status" value="4"/>
</dbReference>
<keyword evidence="14 22" id="KW-0130">Cell adhesion</keyword>
<keyword evidence="7" id="KW-0963">Cytoplasm</keyword>
<evidence type="ECO:0000256" key="1">
    <source>
        <dbReference type="ARBA" id="ARBA00004177"/>
    </source>
</evidence>
<feature type="domain" description="Cadherin" evidence="26">
    <location>
        <begin position="267"/>
        <end position="378"/>
    </location>
</feature>
<dbReference type="GO" id="GO:0007498">
    <property type="term" value="P:mesoderm development"/>
    <property type="evidence" value="ECO:0007669"/>
    <property type="project" value="UniProtKB-ARBA"/>
</dbReference>
<dbReference type="GO" id="GO:0001841">
    <property type="term" value="P:neural tube formation"/>
    <property type="evidence" value="ECO:0007669"/>
    <property type="project" value="UniProtKB-ARBA"/>
</dbReference>
<keyword evidence="9" id="KW-0479">Metal-binding</keyword>
<dbReference type="FunFam" id="2.60.40.60:FF:000022">
    <property type="entry name" value="Cadherin 2"/>
    <property type="match status" value="1"/>
</dbReference>
<keyword evidence="11" id="KW-0677">Repeat</keyword>
<keyword evidence="28" id="KW-1185">Reference proteome</keyword>
<evidence type="ECO:0000256" key="22">
    <source>
        <dbReference type="RuleBase" id="RU003318"/>
    </source>
</evidence>
<evidence type="ECO:0000256" key="24">
    <source>
        <dbReference type="SAM" id="Phobius"/>
    </source>
</evidence>
<dbReference type="GO" id="GO:0060027">
    <property type="term" value="P:convergent extension involved in gastrulation"/>
    <property type="evidence" value="ECO:0007669"/>
    <property type="project" value="UniProtKB-ARBA"/>
</dbReference>
<feature type="transmembrane region" description="Helical" evidence="24">
    <location>
        <begin position="701"/>
        <end position="730"/>
    </location>
</feature>
<dbReference type="Pfam" id="PF01049">
    <property type="entry name" value="CADH_Y-type_LIR"/>
    <property type="match status" value="1"/>
</dbReference>
<dbReference type="FunFam" id="2.60.40.60:FF:000031">
    <property type="entry name" value="Cadherin 3"/>
    <property type="match status" value="1"/>
</dbReference>
<organism evidence="27 28">
    <name type="scientific">Umbra pygmaea</name>
    <name type="common">Eastern mudminnow</name>
    <dbReference type="NCBI Taxonomy" id="75934"/>
    <lineage>
        <taxon>Eukaryota</taxon>
        <taxon>Metazoa</taxon>
        <taxon>Chordata</taxon>
        <taxon>Craniata</taxon>
        <taxon>Vertebrata</taxon>
        <taxon>Euteleostomi</taxon>
        <taxon>Actinopterygii</taxon>
        <taxon>Neopterygii</taxon>
        <taxon>Teleostei</taxon>
        <taxon>Protacanthopterygii</taxon>
        <taxon>Esociformes</taxon>
        <taxon>Umbridae</taxon>
        <taxon>Umbra</taxon>
    </lineage>
</organism>
<keyword evidence="18 24" id="KW-0472">Membrane</keyword>
<dbReference type="GO" id="GO:0034332">
    <property type="term" value="P:adherens junction organization"/>
    <property type="evidence" value="ECO:0007669"/>
    <property type="project" value="UniProtKB-ARBA"/>
</dbReference>
<feature type="chain" id="PRO_5044840883" description="Cadherin-1" evidence="25">
    <location>
        <begin position="25"/>
        <end position="880"/>
    </location>
</feature>
<dbReference type="InterPro" id="IPR014868">
    <property type="entry name" value="Cadherin_pro_dom"/>
</dbReference>
<evidence type="ECO:0000256" key="8">
    <source>
        <dbReference type="ARBA" id="ARBA00022692"/>
    </source>
</evidence>
<dbReference type="GO" id="GO:0005794">
    <property type="term" value="C:Golgi apparatus"/>
    <property type="evidence" value="ECO:0007669"/>
    <property type="project" value="UniProtKB-SubCell"/>
</dbReference>
<comment type="function">
    <text evidence="23">Cadherins are calcium-dependent cell adhesion proteins.</text>
</comment>
<dbReference type="SMART" id="SM01055">
    <property type="entry name" value="Cadherin_pro"/>
    <property type="match status" value="1"/>
</dbReference>
<dbReference type="InterPro" id="IPR002126">
    <property type="entry name" value="Cadherin-like_dom"/>
</dbReference>
<evidence type="ECO:0000256" key="21">
    <source>
        <dbReference type="PROSITE-ProRule" id="PRU00043"/>
    </source>
</evidence>
<evidence type="ECO:0000256" key="10">
    <source>
        <dbReference type="ARBA" id="ARBA00022729"/>
    </source>
</evidence>
<feature type="domain" description="Cadherin" evidence="26">
    <location>
        <begin position="491"/>
        <end position="598"/>
    </location>
</feature>
<dbReference type="Pfam" id="PF08758">
    <property type="entry name" value="Cadherin_pro"/>
    <property type="match status" value="1"/>
</dbReference>
<evidence type="ECO:0000256" key="2">
    <source>
        <dbReference type="ARBA" id="ARBA00004251"/>
    </source>
</evidence>
<dbReference type="PANTHER" id="PTHR24027:SF319">
    <property type="entry name" value="CADHERIN-1"/>
    <property type="match status" value="1"/>
</dbReference>
<dbReference type="InterPro" id="IPR015919">
    <property type="entry name" value="Cadherin-like_sf"/>
</dbReference>
<dbReference type="GO" id="GO:0005509">
    <property type="term" value="F:calcium ion binding"/>
    <property type="evidence" value="ECO:0007669"/>
    <property type="project" value="UniProtKB-UniRule"/>
</dbReference>
<keyword evidence="17" id="KW-0333">Golgi apparatus</keyword>
<accession>A0ABD0XTE8</accession>
<reference evidence="27 28" key="1">
    <citation type="submission" date="2024-06" db="EMBL/GenBank/DDBJ databases">
        <authorList>
            <person name="Pan Q."/>
            <person name="Wen M."/>
            <person name="Jouanno E."/>
            <person name="Zahm M."/>
            <person name="Klopp C."/>
            <person name="Cabau C."/>
            <person name="Louis A."/>
            <person name="Berthelot C."/>
            <person name="Parey E."/>
            <person name="Roest Crollius H."/>
            <person name="Montfort J."/>
            <person name="Robinson-Rechavi M."/>
            <person name="Bouchez O."/>
            <person name="Lampietro C."/>
            <person name="Lopez Roques C."/>
            <person name="Donnadieu C."/>
            <person name="Postlethwait J."/>
            <person name="Bobe J."/>
            <person name="Verreycken H."/>
            <person name="Guiguen Y."/>
        </authorList>
    </citation>
    <scope>NUCLEOTIDE SEQUENCE [LARGE SCALE GENOMIC DNA]</scope>
    <source>
        <strain evidence="27">Up_M1</strain>
        <tissue evidence="27">Testis</tissue>
    </source>
</reference>
<feature type="domain" description="Cadherin" evidence="26">
    <location>
        <begin position="379"/>
        <end position="490"/>
    </location>
</feature>
<dbReference type="FunFam" id="4.10.900.10:FF:000001">
    <property type="entry name" value="Cadherin 2"/>
    <property type="match status" value="1"/>
</dbReference>
<dbReference type="GO" id="GO:0007398">
    <property type="term" value="P:ectoderm development"/>
    <property type="evidence" value="ECO:0007669"/>
    <property type="project" value="UniProtKB-ARBA"/>
</dbReference>
<name>A0ABD0XTE8_UMBPY</name>
<evidence type="ECO:0000259" key="26">
    <source>
        <dbReference type="PROSITE" id="PS50268"/>
    </source>
</evidence>
<evidence type="ECO:0000256" key="17">
    <source>
        <dbReference type="ARBA" id="ARBA00023034"/>
    </source>
</evidence>
<dbReference type="FunFam" id="2.60.40.60:FF:000019">
    <property type="entry name" value="Cadherin 2"/>
    <property type="match status" value="1"/>
</dbReference>
<evidence type="ECO:0000313" key="27">
    <source>
        <dbReference type="EMBL" id="KAL1007135.1"/>
    </source>
</evidence>
<dbReference type="GO" id="GO:0055113">
    <property type="term" value="P:epiboly involved in gastrulation with mouth forming second"/>
    <property type="evidence" value="ECO:0007669"/>
    <property type="project" value="UniProtKB-ARBA"/>
</dbReference>
<dbReference type="PROSITE" id="PS50268">
    <property type="entry name" value="CADHERIN_2"/>
    <property type="match status" value="4"/>
</dbReference>
<dbReference type="EMBL" id="JAGEUA010000002">
    <property type="protein sequence ID" value="KAL1007135.1"/>
    <property type="molecule type" value="Genomic_DNA"/>
</dbReference>
<evidence type="ECO:0000256" key="12">
    <source>
        <dbReference type="ARBA" id="ARBA00022753"/>
    </source>
</evidence>
<evidence type="ECO:0000256" key="16">
    <source>
        <dbReference type="ARBA" id="ARBA00022989"/>
    </source>
</evidence>
<dbReference type="InterPro" id="IPR000233">
    <property type="entry name" value="Cadherin_Y-type_LIR"/>
</dbReference>
<gene>
    <name evidence="27" type="ORF">UPYG_G00082550</name>
</gene>
<evidence type="ECO:0000256" key="4">
    <source>
        <dbReference type="ARBA" id="ARBA00004536"/>
    </source>
</evidence>
<evidence type="ECO:0000256" key="15">
    <source>
        <dbReference type="ARBA" id="ARBA00022949"/>
    </source>
</evidence>
<dbReference type="Proteomes" id="UP001557470">
    <property type="component" value="Unassembled WGS sequence"/>
</dbReference>
<dbReference type="InterPro" id="IPR027397">
    <property type="entry name" value="Catenin-bd_sf"/>
</dbReference>
<dbReference type="GO" id="GO:0005768">
    <property type="term" value="C:endosome"/>
    <property type="evidence" value="ECO:0007669"/>
    <property type="project" value="UniProtKB-SubCell"/>
</dbReference>
<dbReference type="PRINTS" id="PR00205">
    <property type="entry name" value="CADHERIN"/>
</dbReference>
<keyword evidence="6" id="KW-1003">Cell membrane</keyword>
<evidence type="ECO:0000256" key="23">
    <source>
        <dbReference type="RuleBase" id="RU004357"/>
    </source>
</evidence>
<dbReference type="GO" id="GO:0005912">
    <property type="term" value="C:adherens junction"/>
    <property type="evidence" value="ECO:0007669"/>
    <property type="project" value="UniProtKB-SubCell"/>
</dbReference>
<comment type="subcellular location">
    <subcellularLocation>
        <location evidence="4">Cell junction</location>
        <location evidence="4">Adherens junction</location>
    </subcellularLocation>
    <subcellularLocation>
        <location evidence="2 22">Cell membrane</location>
        <topology evidence="2 22">Single-pass type I membrane protein</topology>
    </subcellularLocation>
    <subcellularLocation>
        <location evidence="3">Cytoplasm</location>
    </subcellularLocation>
    <subcellularLocation>
        <location evidence="1">Endosome</location>
    </subcellularLocation>
    <subcellularLocation>
        <location evidence="5">Golgi apparatus</location>
        <location evidence="5">trans-Golgi network</location>
    </subcellularLocation>
</comment>
<dbReference type="PROSITE" id="PS00232">
    <property type="entry name" value="CADHERIN_1"/>
    <property type="match status" value="2"/>
</dbReference>
<keyword evidence="19" id="KW-0325">Glycoprotein</keyword>
<keyword evidence="8 22" id="KW-0812">Transmembrane</keyword>
<keyword evidence="12" id="KW-0967">Endosome</keyword>
<evidence type="ECO:0000256" key="5">
    <source>
        <dbReference type="ARBA" id="ARBA00004601"/>
    </source>
</evidence>
<evidence type="ECO:0000256" key="14">
    <source>
        <dbReference type="ARBA" id="ARBA00022889"/>
    </source>
</evidence>
<evidence type="ECO:0000256" key="9">
    <source>
        <dbReference type="ARBA" id="ARBA00022723"/>
    </source>
</evidence>
<dbReference type="FunFam" id="2.60.40.60:FF:000191">
    <property type="entry name" value="Cadherin 1"/>
    <property type="match status" value="1"/>
</dbReference>
<dbReference type="Pfam" id="PF00028">
    <property type="entry name" value="Cadherin"/>
    <property type="match status" value="4"/>
</dbReference>
<dbReference type="GO" id="GO:0016342">
    <property type="term" value="C:catenin complex"/>
    <property type="evidence" value="ECO:0007669"/>
    <property type="project" value="UniProtKB-ARBA"/>
</dbReference>
<feature type="domain" description="Cadherin" evidence="26">
    <location>
        <begin position="192"/>
        <end position="266"/>
    </location>
</feature>
<dbReference type="AlphaFoldDB" id="A0ABD0XTE8"/>
<dbReference type="FunFam" id="2.60.40.60:FF:000011">
    <property type="entry name" value="Cadherin 1"/>
    <property type="match status" value="1"/>
</dbReference>